<dbReference type="Gene3D" id="3.90.245.10">
    <property type="entry name" value="Ribonucleoside hydrolase-like"/>
    <property type="match status" value="1"/>
</dbReference>
<organism evidence="4 5">
    <name type="scientific">Falsirhodobacter algicola</name>
    <dbReference type="NCBI Taxonomy" id="2692330"/>
    <lineage>
        <taxon>Bacteria</taxon>
        <taxon>Pseudomonadati</taxon>
        <taxon>Pseudomonadota</taxon>
        <taxon>Alphaproteobacteria</taxon>
        <taxon>Rhodobacterales</taxon>
        <taxon>Paracoccaceae</taxon>
        <taxon>Falsirhodobacter</taxon>
    </lineage>
</organism>
<gene>
    <name evidence="4" type="ORF">GR316_02425</name>
</gene>
<name>A0A8J8MRK8_9RHOB</name>
<dbReference type="RefSeq" id="WP_211784475.1">
    <property type="nucleotide sequence ID" value="NZ_CP047289.1"/>
</dbReference>
<proteinExistence type="predicted"/>
<keyword evidence="1" id="KW-0378">Hydrolase</keyword>
<dbReference type="SUPFAM" id="SSF53590">
    <property type="entry name" value="Nucleoside hydrolase"/>
    <property type="match status" value="1"/>
</dbReference>
<keyword evidence="5" id="KW-1185">Reference proteome</keyword>
<dbReference type="InterPro" id="IPR023186">
    <property type="entry name" value="IUNH"/>
</dbReference>
<feature type="domain" description="Inosine/uridine-preferring nucleoside hydrolase" evidence="3">
    <location>
        <begin position="6"/>
        <end position="243"/>
    </location>
</feature>
<dbReference type="GO" id="GO:0006152">
    <property type="term" value="P:purine nucleoside catabolic process"/>
    <property type="evidence" value="ECO:0007669"/>
    <property type="project" value="TreeGrafter"/>
</dbReference>
<evidence type="ECO:0000256" key="2">
    <source>
        <dbReference type="ARBA" id="ARBA00023295"/>
    </source>
</evidence>
<dbReference type="KEGG" id="fap:GR316_02425"/>
<evidence type="ECO:0000259" key="3">
    <source>
        <dbReference type="Pfam" id="PF01156"/>
    </source>
</evidence>
<protein>
    <recommendedName>
        <fullName evidence="3">Inosine/uridine-preferring nucleoside hydrolase domain-containing protein</fullName>
    </recommendedName>
</protein>
<evidence type="ECO:0000256" key="1">
    <source>
        <dbReference type="ARBA" id="ARBA00022801"/>
    </source>
</evidence>
<dbReference type="InterPro" id="IPR036452">
    <property type="entry name" value="Ribo_hydro-like"/>
</dbReference>
<dbReference type="EMBL" id="CP047289">
    <property type="protein sequence ID" value="QUS35229.1"/>
    <property type="molecule type" value="Genomic_DNA"/>
</dbReference>
<dbReference type="AlphaFoldDB" id="A0A8J8MRK8"/>
<sequence length="254" mass="26882">MMRQMVILDTDCSQDAAIAALFLLLAPGRMDVAGITVADGPSTDAWQRAHALRDVSRRNDVPILPGGPGDATEAAAFIIRTVRANPPDSVTICCCGPLTNIAAALRQAPDIGRRLQSIVLATGRDDAGKDLAYLRADPEAARTVLESEASLVVVPDDLGLPLTHGDLTCLGAAGDAGRLAAEMLGTAVQILDAGAVAYLLQPHLFLGRPLRLEVTEDDIIVDRNPPCRSHTDLIYMIAVDQDALRTMVSRALCS</sequence>
<keyword evidence="2" id="KW-0326">Glycosidase</keyword>
<dbReference type="PANTHER" id="PTHR12304">
    <property type="entry name" value="INOSINE-URIDINE PREFERRING NUCLEOSIDE HYDROLASE"/>
    <property type="match status" value="1"/>
</dbReference>
<dbReference type="PANTHER" id="PTHR12304:SF4">
    <property type="entry name" value="URIDINE NUCLEOSIDASE"/>
    <property type="match status" value="1"/>
</dbReference>
<dbReference type="Proteomes" id="UP000679284">
    <property type="component" value="Chromosome"/>
</dbReference>
<dbReference type="GO" id="GO:0005829">
    <property type="term" value="C:cytosol"/>
    <property type="evidence" value="ECO:0007669"/>
    <property type="project" value="TreeGrafter"/>
</dbReference>
<evidence type="ECO:0000313" key="4">
    <source>
        <dbReference type="EMBL" id="QUS35229.1"/>
    </source>
</evidence>
<evidence type="ECO:0000313" key="5">
    <source>
        <dbReference type="Proteomes" id="UP000679284"/>
    </source>
</evidence>
<dbReference type="InterPro" id="IPR001910">
    <property type="entry name" value="Inosine/uridine_hydrolase_dom"/>
</dbReference>
<accession>A0A8J8MRK8</accession>
<reference evidence="4" key="1">
    <citation type="submission" date="2020-01" db="EMBL/GenBank/DDBJ databases">
        <authorList>
            <person name="Yang Y."/>
            <person name="Kwon Y.M."/>
        </authorList>
    </citation>
    <scope>NUCLEOTIDE SEQUENCE</scope>
    <source>
        <strain evidence="4">PG104</strain>
    </source>
</reference>
<dbReference type="GO" id="GO:0008477">
    <property type="term" value="F:purine nucleosidase activity"/>
    <property type="evidence" value="ECO:0007669"/>
    <property type="project" value="TreeGrafter"/>
</dbReference>
<dbReference type="Pfam" id="PF01156">
    <property type="entry name" value="IU_nuc_hydro"/>
    <property type="match status" value="1"/>
</dbReference>